<dbReference type="EMBL" id="JBCEVZ010000017">
    <property type="protein sequence ID" value="MEL5994354.1"/>
    <property type="molecule type" value="Genomic_DNA"/>
</dbReference>
<comment type="caution">
    <text evidence="1">The sequence shown here is derived from an EMBL/GenBank/DDBJ whole genome shotgun (WGS) entry which is preliminary data.</text>
</comment>
<evidence type="ECO:0008006" key="3">
    <source>
        <dbReference type="Google" id="ProtNLM"/>
    </source>
</evidence>
<dbReference type="RefSeq" id="WP_342297481.1">
    <property type="nucleotide sequence ID" value="NZ_JBCEVZ010000017.1"/>
</dbReference>
<evidence type="ECO:0000313" key="1">
    <source>
        <dbReference type="EMBL" id="MEL5994354.1"/>
    </source>
</evidence>
<sequence length="178" mass="19312">MQALPGLKQLRWQISIRASLLMLILAAVEAVGGGLVTARQGAETGRPLSQGQAAGQFLRAVLRANYSAAYSRLAPEIRQGIGLARFTAAARPLWKSGQRPGRGTAIELYKLGVRLGDRGSARLFYSFSFAADSSLRIPSELLEVTFRDTASRAVLGFSLRLTEVARPKKQVVKKSQSR</sequence>
<proteinExistence type="predicted"/>
<protein>
    <recommendedName>
        <fullName evidence="3">DUF4359 domain-containing protein</fullName>
    </recommendedName>
</protein>
<evidence type="ECO:0000313" key="2">
    <source>
        <dbReference type="Proteomes" id="UP001479606"/>
    </source>
</evidence>
<name>A0ABU9LWI6_9BACT</name>
<reference evidence="1 2" key="1">
    <citation type="journal article" date="2018" name="Arch. Microbiol.">
        <title>Hymenobacter segetis sp. nov., isolated from soil.</title>
        <authorList>
            <person name="Ten L.N."/>
            <person name="Lim S.J."/>
            <person name="Kim B.O."/>
            <person name="Kang I.K."/>
            <person name="Jung H.Y."/>
        </authorList>
    </citation>
    <scope>NUCLEOTIDE SEQUENCE [LARGE SCALE GENOMIC DNA]</scope>
    <source>
        <strain evidence="1 2">S7-3-11</strain>
    </source>
</reference>
<keyword evidence="2" id="KW-1185">Reference proteome</keyword>
<accession>A0ABU9LWI6</accession>
<gene>
    <name evidence="1" type="ORF">AAFH49_09045</name>
</gene>
<dbReference type="Proteomes" id="UP001479606">
    <property type="component" value="Unassembled WGS sequence"/>
</dbReference>
<organism evidence="1 2">
    <name type="scientific">Hymenobacter segetis</name>
    <dbReference type="NCBI Taxonomy" id="2025509"/>
    <lineage>
        <taxon>Bacteria</taxon>
        <taxon>Pseudomonadati</taxon>
        <taxon>Bacteroidota</taxon>
        <taxon>Cytophagia</taxon>
        <taxon>Cytophagales</taxon>
        <taxon>Hymenobacteraceae</taxon>
        <taxon>Hymenobacter</taxon>
    </lineage>
</organism>